<keyword evidence="4" id="KW-0238">DNA-binding</keyword>
<keyword evidence="8" id="KW-1185">Reference proteome</keyword>
<keyword evidence="2" id="KW-0805">Transcription regulation</keyword>
<evidence type="ECO:0000256" key="1">
    <source>
        <dbReference type="ARBA" id="ARBA00010641"/>
    </source>
</evidence>
<dbReference type="InterPro" id="IPR013325">
    <property type="entry name" value="RNA_pol_sigma_r2"/>
</dbReference>
<evidence type="ECO:0000256" key="2">
    <source>
        <dbReference type="ARBA" id="ARBA00023015"/>
    </source>
</evidence>
<dbReference type="Gene3D" id="1.10.1740.10">
    <property type="match status" value="1"/>
</dbReference>
<dbReference type="Pfam" id="PF04542">
    <property type="entry name" value="Sigma70_r2"/>
    <property type="match status" value="1"/>
</dbReference>
<keyword evidence="5" id="KW-0804">Transcription</keyword>
<dbReference type="RefSeq" id="WP_354366693.1">
    <property type="nucleotide sequence ID" value="NZ_JBEPMA010000001.1"/>
</dbReference>
<dbReference type="Gene3D" id="1.10.10.10">
    <property type="entry name" value="Winged helix-like DNA-binding domain superfamily/Winged helix DNA-binding domain"/>
    <property type="match status" value="1"/>
</dbReference>
<evidence type="ECO:0000256" key="4">
    <source>
        <dbReference type="ARBA" id="ARBA00023125"/>
    </source>
</evidence>
<organism evidence="7 8">
    <name type="scientific">Peptoniphilus olsenii</name>
    <dbReference type="NCBI Taxonomy" id="411570"/>
    <lineage>
        <taxon>Bacteria</taxon>
        <taxon>Bacillati</taxon>
        <taxon>Bacillota</taxon>
        <taxon>Tissierellia</taxon>
        <taxon>Tissierellales</taxon>
        <taxon>Peptoniphilaceae</taxon>
        <taxon>Peptoniphilus</taxon>
    </lineage>
</organism>
<evidence type="ECO:0000313" key="8">
    <source>
        <dbReference type="Proteomes" id="UP001549162"/>
    </source>
</evidence>
<evidence type="ECO:0000259" key="6">
    <source>
        <dbReference type="Pfam" id="PF04542"/>
    </source>
</evidence>
<dbReference type="PANTHER" id="PTHR43133">
    <property type="entry name" value="RNA POLYMERASE ECF-TYPE SIGMA FACTO"/>
    <property type="match status" value="1"/>
</dbReference>
<dbReference type="InterPro" id="IPR014284">
    <property type="entry name" value="RNA_pol_sigma-70_dom"/>
</dbReference>
<reference evidence="7 8" key="1">
    <citation type="submission" date="2024-06" db="EMBL/GenBank/DDBJ databases">
        <title>Genomic Encyclopedia of Type Strains, Phase IV (KMG-IV): sequencing the most valuable type-strain genomes for metagenomic binning, comparative biology and taxonomic classification.</title>
        <authorList>
            <person name="Goeker M."/>
        </authorList>
    </citation>
    <scope>NUCLEOTIDE SEQUENCE [LARGE SCALE GENOMIC DNA]</scope>
    <source>
        <strain evidence="7 8">DSM 21460</strain>
    </source>
</reference>
<protein>
    <submittedName>
        <fullName evidence="7">RNA polymerase sigma-70 factor (ECF subfamily)</fullName>
    </submittedName>
</protein>
<dbReference type="InterPro" id="IPR036388">
    <property type="entry name" value="WH-like_DNA-bd_sf"/>
</dbReference>
<gene>
    <name evidence="7" type="ORF">ABID14_000312</name>
</gene>
<dbReference type="InterPro" id="IPR013324">
    <property type="entry name" value="RNA_pol_sigma_r3/r4-like"/>
</dbReference>
<dbReference type="PANTHER" id="PTHR43133:SF8">
    <property type="entry name" value="RNA POLYMERASE SIGMA FACTOR HI_1459-RELATED"/>
    <property type="match status" value="1"/>
</dbReference>
<sequence length="173" mass="20557">MDNEKIIERLRKRDEDALYDLVEEYGPILKGVISRTLSKYPHLWDEAMNDTLLNIWNNIEYFDSSRSSFKNWCAVISKYNSIDLLRKESKYKFTSINESLADDNTDFLSKLEIEEVFSLLDEENKNLFKDIFLKSLSYEEAAKNQGITVNNAYKRVSRTRKFLRNWYGGMYEK</sequence>
<name>A0ABV2J7D9_9FIRM</name>
<proteinExistence type="inferred from homology"/>
<feature type="domain" description="RNA polymerase sigma-70 region 2" evidence="6">
    <location>
        <begin position="21"/>
        <end position="90"/>
    </location>
</feature>
<keyword evidence="3" id="KW-0731">Sigma factor</keyword>
<dbReference type="Proteomes" id="UP001549162">
    <property type="component" value="Unassembled WGS sequence"/>
</dbReference>
<dbReference type="NCBIfam" id="TIGR02937">
    <property type="entry name" value="sigma70-ECF"/>
    <property type="match status" value="1"/>
</dbReference>
<dbReference type="InterPro" id="IPR039425">
    <property type="entry name" value="RNA_pol_sigma-70-like"/>
</dbReference>
<dbReference type="EMBL" id="JBEPMA010000001">
    <property type="protein sequence ID" value="MET3616692.1"/>
    <property type="molecule type" value="Genomic_DNA"/>
</dbReference>
<dbReference type="SUPFAM" id="SSF88946">
    <property type="entry name" value="Sigma2 domain of RNA polymerase sigma factors"/>
    <property type="match status" value="1"/>
</dbReference>
<dbReference type="SUPFAM" id="SSF88659">
    <property type="entry name" value="Sigma3 and sigma4 domains of RNA polymerase sigma factors"/>
    <property type="match status" value="1"/>
</dbReference>
<evidence type="ECO:0000256" key="5">
    <source>
        <dbReference type="ARBA" id="ARBA00023163"/>
    </source>
</evidence>
<evidence type="ECO:0000313" key="7">
    <source>
        <dbReference type="EMBL" id="MET3616692.1"/>
    </source>
</evidence>
<comment type="caution">
    <text evidence="7">The sequence shown here is derived from an EMBL/GenBank/DDBJ whole genome shotgun (WGS) entry which is preliminary data.</text>
</comment>
<evidence type="ECO:0000256" key="3">
    <source>
        <dbReference type="ARBA" id="ARBA00023082"/>
    </source>
</evidence>
<comment type="similarity">
    <text evidence="1">Belongs to the sigma-70 factor family. ECF subfamily.</text>
</comment>
<dbReference type="InterPro" id="IPR007627">
    <property type="entry name" value="RNA_pol_sigma70_r2"/>
</dbReference>
<accession>A0ABV2J7D9</accession>